<evidence type="ECO:0000313" key="8">
    <source>
        <dbReference type="Proteomes" id="UP000199423"/>
    </source>
</evidence>
<evidence type="ECO:0000256" key="2">
    <source>
        <dbReference type="ARBA" id="ARBA00022723"/>
    </source>
</evidence>
<keyword evidence="2 4" id="KW-0479">Metal-binding</keyword>
<accession>A0A1I7NUA7</accession>
<evidence type="ECO:0000256" key="3">
    <source>
        <dbReference type="ARBA" id="ARBA00023004"/>
    </source>
</evidence>
<keyword evidence="3 4" id="KW-0408">Iron</keyword>
<dbReference type="InterPro" id="IPR036909">
    <property type="entry name" value="Cyt_c-like_dom_sf"/>
</dbReference>
<dbReference type="PANTHER" id="PTHR35008:SF9">
    <property type="entry name" value="CYTOCHROME C DOMAIN-CONTAINING PROTEIN"/>
    <property type="match status" value="1"/>
</dbReference>
<dbReference type="GO" id="GO:0009055">
    <property type="term" value="F:electron transfer activity"/>
    <property type="evidence" value="ECO:0007669"/>
    <property type="project" value="InterPro"/>
</dbReference>
<dbReference type="GO" id="GO:0020037">
    <property type="term" value="F:heme binding"/>
    <property type="evidence" value="ECO:0007669"/>
    <property type="project" value="InterPro"/>
</dbReference>
<reference evidence="8" key="1">
    <citation type="submission" date="2016-10" db="EMBL/GenBank/DDBJ databases">
        <authorList>
            <person name="Varghese N."/>
            <person name="Submissions S."/>
        </authorList>
    </citation>
    <scope>NUCLEOTIDE SEQUENCE [LARGE SCALE GENOMIC DNA]</scope>
    <source>
        <strain evidence="8">DSM 1565</strain>
    </source>
</reference>
<protein>
    <submittedName>
        <fullName evidence="7">Cytochrome c</fullName>
    </submittedName>
</protein>
<dbReference type="STRING" id="51670.SAMN04488557_3656"/>
<organism evidence="7 8">
    <name type="scientific">Hyphomicrobium facile</name>
    <dbReference type="NCBI Taxonomy" id="51670"/>
    <lineage>
        <taxon>Bacteria</taxon>
        <taxon>Pseudomonadati</taxon>
        <taxon>Pseudomonadota</taxon>
        <taxon>Alphaproteobacteria</taxon>
        <taxon>Hyphomicrobiales</taxon>
        <taxon>Hyphomicrobiaceae</taxon>
        <taxon>Hyphomicrobium</taxon>
    </lineage>
</organism>
<dbReference type="PANTHER" id="PTHR35008">
    <property type="entry name" value="BLL4482 PROTEIN-RELATED"/>
    <property type="match status" value="1"/>
</dbReference>
<dbReference type="InterPro" id="IPR009056">
    <property type="entry name" value="Cyt_c-like_dom"/>
</dbReference>
<dbReference type="EMBL" id="FPCH01000003">
    <property type="protein sequence ID" value="SFV38246.1"/>
    <property type="molecule type" value="Genomic_DNA"/>
</dbReference>
<dbReference type="InterPro" id="IPR051459">
    <property type="entry name" value="Cytochrome_c-type_DH"/>
</dbReference>
<dbReference type="AlphaFoldDB" id="A0A1I7NUA7"/>
<dbReference type="GO" id="GO:0046872">
    <property type="term" value="F:metal ion binding"/>
    <property type="evidence" value="ECO:0007669"/>
    <property type="project" value="UniProtKB-KW"/>
</dbReference>
<proteinExistence type="predicted"/>
<feature type="domain" description="Cytochrome c" evidence="6">
    <location>
        <begin position="178"/>
        <end position="270"/>
    </location>
</feature>
<sequence length="280" mass="30389">MSRRNAGGMVLLVGLAAGLIGIGGGYILWGWPPNWYAARDVFRLPATPENQLIQYGWQLVTETPRLIGKSASDPALRYAGNDLACTQCHLKAGGKPFAAPFISTFASFPMMANDEVLTLTERINGCMTRSMNGQPLPESGREMDALIAYMRFIGKDSPEGVRIAGMGLLPLAPPQQKPDRERGEKIFSGSCASCHGTNGQGQRRLPPEVGFSVPPLWGADSFNSEAGMSHMETAAGFIRANMPYLTTDYRNPSLSEQEAWDVAAYITSQPRPSKPSEQPH</sequence>
<evidence type="ECO:0000313" key="7">
    <source>
        <dbReference type="EMBL" id="SFV38246.1"/>
    </source>
</evidence>
<dbReference type="SUPFAM" id="SSF46626">
    <property type="entry name" value="Cytochrome c"/>
    <property type="match status" value="2"/>
</dbReference>
<dbReference type="Pfam" id="PF21342">
    <property type="entry name" value="SoxA-TsdA_cyt-c"/>
    <property type="match status" value="1"/>
</dbReference>
<keyword evidence="1 4" id="KW-0349">Heme</keyword>
<keyword evidence="8" id="KW-1185">Reference proteome</keyword>
<keyword evidence="5" id="KW-0472">Membrane</keyword>
<name>A0A1I7NUA7_9HYPH</name>
<keyword evidence="5" id="KW-1133">Transmembrane helix</keyword>
<evidence type="ECO:0000256" key="4">
    <source>
        <dbReference type="PROSITE-ProRule" id="PRU00433"/>
    </source>
</evidence>
<evidence type="ECO:0000256" key="5">
    <source>
        <dbReference type="SAM" id="Phobius"/>
    </source>
</evidence>
<dbReference type="OrthoDB" id="9779283at2"/>
<evidence type="ECO:0000256" key="1">
    <source>
        <dbReference type="ARBA" id="ARBA00022617"/>
    </source>
</evidence>
<dbReference type="PROSITE" id="PS51007">
    <property type="entry name" value="CYTC"/>
    <property type="match status" value="1"/>
</dbReference>
<dbReference type="Pfam" id="PF00034">
    <property type="entry name" value="Cytochrom_C"/>
    <property type="match status" value="1"/>
</dbReference>
<dbReference type="Proteomes" id="UP000199423">
    <property type="component" value="Unassembled WGS sequence"/>
</dbReference>
<gene>
    <name evidence="7" type="ORF">SAMN04488557_3656</name>
</gene>
<keyword evidence="5" id="KW-0812">Transmembrane</keyword>
<dbReference type="Gene3D" id="1.10.760.10">
    <property type="entry name" value="Cytochrome c-like domain"/>
    <property type="match status" value="2"/>
</dbReference>
<evidence type="ECO:0000259" key="6">
    <source>
        <dbReference type="PROSITE" id="PS51007"/>
    </source>
</evidence>
<feature type="transmembrane region" description="Helical" evidence="5">
    <location>
        <begin position="6"/>
        <end position="29"/>
    </location>
</feature>